<dbReference type="InterPro" id="IPR027417">
    <property type="entry name" value="P-loop_NTPase"/>
</dbReference>
<dbReference type="GO" id="GO:0003676">
    <property type="term" value="F:nucleic acid binding"/>
    <property type="evidence" value="ECO:0007669"/>
    <property type="project" value="InterPro"/>
</dbReference>
<dbReference type="GO" id="GO:0005737">
    <property type="term" value="C:cytoplasm"/>
    <property type="evidence" value="ECO:0007669"/>
    <property type="project" value="TreeGrafter"/>
</dbReference>
<sequence length="332" mass="37426">MSHEKPNSSDDIDSESDIESDGSTDSETTGSIASFDQSEENYLSSEDDIEEPASWQLQVKTKTMKPPKVKAIGATSCYLGLNLELGDTLKHEYHKLWNTVLTLAGEDDFGESMPVRTTSRPFLTEKNTSPQVKSNDAKERRKVQKLHHFYHFFGKSLISRNRAVQIVIGRPLPPLPANSSGHKRRQQRELLDVVDNNESAVIVAPTSSGKTYASYYCMEKILRESDEGVVVYVAPTKELEPEEFSYFKNKVVIMRPDAKKYEEELKKEMLHWIEQDPDKQVLDSVLLKNGGQLRPEGSCSEDAFVCSSCRVHQAQHLCGTEAYSSWRTLAEG</sequence>
<feature type="region of interest" description="Disordered" evidence="3">
    <location>
        <begin position="1"/>
        <end position="49"/>
    </location>
</feature>
<evidence type="ECO:0000256" key="2">
    <source>
        <dbReference type="ARBA" id="ARBA00022806"/>
    </source>
</evidence>
<accession>L8Y8A1</accession>
<reference evidence="6" key="1">
    <citation type="submission" date="2012-07" db="EMBL/GenBank/DDBJ databases">
        <title>Genome of the Chinese tree shrew, a rising model animal genetically related to primates.</title>
        <authorList>
            <person name="Zhang G."/>
            <person name="Fan Y."/>
            <person name="Yao Y."/>
            <person name="Huang Z."/>
        </authorList>
    </citation>
    <scope>NUCLEOTIDE SEQUENCE [LARGE SCALE GENOMIC DNA]</scope>
</reference>
<feature type="compositionally biased region" description="Polar residues" evidence="3">
    <location>
        <begin position="34"/>
        <end position="44"/>
    </location>
</feature>
<dbReference type="InterPro" id="IPR011545">
    <property type="entry name" value="DEAD/DEAH_box_helicase_dom"/>
</dbReference>
<dbReference type="InterPro" id="IPR052431">
    <property type="entry name" value="SKI2_subfamily_helicases"/>
</dbReference>
<dbReference type="eggNOG" id="KOG0950">
    <property type="taxonomic scope" value="Eukaryota"/>
</dbReference>
<dbReference type="STRING" id="246437.L8Y8A1"/>
<feature type="compositionally biased region" description="Acidic residues" evidence="3">
    <location>
        <begin position="10"/>
        <end position="24"/>
    </location>
</feature>
<dbReference type="PANTHER" id="PTHR44533:SF4">
    <property type="entry name" value="DEAD_H RNA HELICASE, PUTATIVE-RELATED"/>
    <property type="match status" value="1"/>
</dbReference>
<dbReference type="GO" id="GO:0004386">
    <property type="term" value="F:helicase activity"/>
    <property type="evidence" value="ECO:0007669"/>
    <property type="project" value="UniProtKB-KW"/>
</dbReference>
<dbReference type="EMBL" id="KB364482">
    <property type="protein sequence ID" value="ELV12472.1"/>
    <property type="molecule type" value="Genomic_DNA"/>
</dbReference>
<protein>
    <submittedName>
        <fullName evidence="5">Putative ATP-dependent RNA helicase DDX60</fullName>
    </submittedName>
</protein>
<keyword evidence="2 5" id="KW-0547">Nucleotide-binding</keyword>
<dbReference type="GO" id="GO:0005524">
    <property type="term" value="F:ATP binding"/>
    <property type="evidence" value="ECO:0007669"/>
    <property type="project" value="InterPro"/>
</dbReference>
<dbReference type="SUPFAM" id="SSF52540">
    <property type="entry name" value="P-loop containing nucleoside triphosphate hydrolases"/>
    <property type="match status" value="1"/>
</dbReference>
<evidence type="ECO:0000256" key="1">
    <source>
        <dbReference type="ARBA" id="ARBA00022801"/>
    </source>
</evidence>
<dbReference type="InParanoid" id="L8Y8A1"/>
<dbReference type="Pfam" id="PF00270">
    <property type="entry name" value="DEAD"/>
    <property type="match status" value="1"/>
</dbReference>
<evidence type="ECO:0000313" key="5">
    <source>
        <dbReference type="EMBL" id="ELV12472.1"/>
    </source>
</evidence>
<dbReference type="Proteomes" id="UP000011518">
    <property type="component" value="Unassembled WGS sequence"/>
</dbReference>
<proteinExistence type="predicted"/>
<dbReference type="AlphaFoldDB" id="L8Y8A1"/>
<keyword evidence="2 5" id="KW-0067">ATP-binding</keyword>
<dbReference type="GO" id="GO:0016787">
    <property type="term" value="F:hydrolase activity"/>
    <property type="evidence" value="ECO:0007669"/>
    <property type="project" value="UniProtKB-KW"/>
</dbReference>
<dbReference type="eggNOG" id="KOG0949">
    <property type="taxonomic scope" value="Eukaryota"/>
</dbReference>
<organism evidence="5 6">
    <name type="scientific">Tupaia chinensis</name>
    <name type="common">Chinese tree shrew</name>
    <name type="synonym">Tupaia belangeri chinensis</name>
    <dbReference type="NCBI Taxonomy" id="246437"/>
    <lineage>
        <taxon>Eukaryota</taxon>
        <taxon>Metazoa</taxon>
        <taxon>Chordata</taxon>
        <taxon>Craniata</taxon>
        <taxon>Vertebrata</taxon>
        <taxon>Euteleostomi</taxon>
        <taxon>Mammalia</taxon>
        <taxon>Eutheria</taxon>
        <taxon>Euarchontoglires</taxon>
        <taxon>Scandentia</taxon>
        <taxon>Tupaiidae</taxon>
        <taxon>Tupaia</taxon>
    </lineage>
</organism>
<keyword evidence="2 5" id="KW-0347">Helicase</keyword>
<keyword evidence="6" id="KW-1185">Reference proteome</keyword>
<dbReference type="PANTHER" id="PTHR44533">
    <property type="entry name" value="DEAD/H RNA HELICASE, PUTATIVE-RELATED"/>
    <property type="match status" value="1"/>
</dbReference>
<evidence type="ECO:0000256" key="3">
    <source>
        <dbReference type="SAM" id="MobiDB-lite"/>
    </source>
</evidence>
<evidence type="ECO:0000259" key="4">
    <source>
        <dbReference type="Pfam" id="PF00270"/>
    </source>
</evidence>
<keyword evidence="1" id="KW-0378">Hydrolase</keyword>
<feature type="domain" description="DEAD/DEAH-box helicase" evidence="4">
    <location>
        <begin position="185"/>
        <end position="251"/>
    </location>
</feature>
<dbReference type="Gene3D" id="3.40.50.300">
    <property type="entry name" value="P-loop containing nucleotide triphosphate hydrolases"/>
    <property type="match status" value="1"/>
</dbReference>
<reference evidence="6" key="2">
    <citation type="journal article" date="2013" name="Nat. Commun.">
        <title>Genome of the Chinese tree shrew.</title>
        <authorList>
            <person name="Fan Y."/>
            <person name="Huang Z.Y."/>
            <person name="Cao C.C."/>
            <person name="Chen C.S."/>
            <person name="Chen Y.X."/>
            <person name="Fan D.D."/>
            <person name="He J."/>
            <person name="Hou H.L."/>
            <person name="Hu L."/>
            <person name="Hu X.T."/>
            <person name="Jiang X.T."/>
            <person name="Lai R."/>
            <person name="Lang Y.S."/>
            <person name="Liang B."/>
            <person name="Liao S.G."/>
            <person name="Mu D."/>
            <person name="Ma Y.Y."/>
            <person name="Niu Y.Y."/>
            <person name="Sun X.Q."/>
            <person name="Xia J.Q."/>
            <person name="Xiao J."/>
            <person name="Xiong Z.Q."/>
            <person name="Xu L."/>
            <person name="Yang L."/>
            <person name="Zhang Y."/>
            <person name="Zhao W."/>
            <person name="Zhao X.D."/>
            <person name="Zheng Y.T."/>
            <person name="Zhou J.M."/>
            <person name="Zhu Y.B."/>
            <person name="Zhang G.J."/>
            <person name="Wang J."/>
            <person name="Yao Y.G."/>
        </authorList>
    </citation>
    <scope>NUCLEOTIDE SEQUENCE [LARGE SCALE GENOMIC DNA]</scope>
</reference>
<name>L8Y8A1_TUPCH</name>
<gene>
    <name evidence="5" type="ORF">TREES_T100016447</name>
</gene>
<evidence type="ECO:0000313" key="6">
    <source>
        <dbReference type="Proteomes" id="UP000011518"/>
    </source>
</evidence>